<evidence type="ECO:0000256" key="1">
    <source>
        <dbReference type="ARBA" id="ARBA00010562"/>
    </source>
</evidence>
<dbReference type="NCBIfam" id="TIGR02384">
    <property type="entry name" value="RelB_DinJ"/>
    <property type="match status" value="1"/>
</dbReference>
<evidence type="ECO:0000256" key="2">
    <source>
        <dbReference type="ARBA" id="ARBA00022649"/>
    </source>
</evidence>
<protein>
    <submittedName>
        <fullName evidence="3">DNA-damage-inducible protein J, RelB antitoxin</fullName>
    </submittedName>
</protein>
<dbReference type="Pfam" id="PF04221">
    <property type="entry name" value="RelB"/>
    <property type="match status" value="1"/>
</dbReference>
<dbReference type="GO" id="GO:0006351">
    <property type="term" value="P:DNA-templated transcription"/>
    <property type="evidence" value="ECO:0007669"/>
    <property type="project" value="TreeGrafter"/>
</dbReference>
<comment type="caution">
    <text evidence="3">The sequence shown here is derived from an EMBL/GenBank/DDBJ whole genome shotgun (WGS) entry which is preliminary data.</text>
</comment>
<dbReference type="InterPro" id="IPR007337">
    <property type="entry name" value="RelB/DinJ"/>
</dbReference>
<proteinExistence type="inferred from homology"/>
<evidence type="ECO:0000313" key="4">
    <source>
        <dbReference type="Proteomes" id="UP000003346"/>
    </source>
</evidence>
<evidence type="ECO:0000313" key="3">
    <source>
        <dbReference type="EMBL" id="EAV38991.1"/>
    </source>
</evidence>
<dbReference type="HOGENOM" id="CLU_154558_16_0_9"/>
<keyword evidence="2" id="KW-1277">Toxin-antitoxin system</keyword>
<dbReference type="AlphaFoldDB" id="A0NKD8"/>
<gene>
    <name evidence="3" type="ORF">OENOO_63021</name>
</gene>
<name>A0NKD8_OENOE</name>
<dbReference type="PANTHER" id="PTHR38781">
    <property type="entry name" value="ANTITOXIN DINJ-RELATED"/>
    <property type="match status" value="1"/>
</dbReference>
<dbReference type="Gene3D" id="1.10.1220.10">
    <property type="entry name" value="Met repressor-like"/>
    <property type="match status" value="1"/>
</dbReference>
<dbReference type="EMBL" id="AAUV01000058">
    <property type="protein sequence ID" value="EAV38991.1"/>
    <property type="molecule type" value="Genomic_DNA"/>
</dbReference>
<accession>A0NKD8</accession>
<sequence>MCISLSKWYTLYAYRVTISNEVRMMSDIDNTKVSISVKTNPADKEQAAAIFDNLGLNLSTAINIFIKKSIAEGGLPFDVKDPFYNEANQAELDRRFKKIANNKGIHSHQLLDDGIAAHDS</sequence>
<reference evidence="3 4" key="1">
    <citation type="submission" date="2006-11" db="EMBL/GenBank/DDBJ databases">
        <authorList>
            <consortium name="Laboratoire de Microbiologie (Universite Bourgogne)"/>
            <consortium name="GENOME Express"/>
            <consortium name="UMR Oenologie Ampelologie (Universite Bordeaux 2)"/>
            <person name="Guzzo J."/>
        </authorList>
    </citation>
    <scope>NUCLEOTIDE SEQUENCE [LARGE SCALE GENOMIC DNA]</scope>
    <source>
        <strain evidence="3 4">ATCC BAA-1163</strain>
    </source>
</reference>
<organism evidence="3 4">
    <name type="scientific">Oenococcus oeni ATCC BAA-1163</name>
    <dbReference type="NCBI Taxonomy" id="379360"/>
    <lineage>
        <taxon>Bacteria</taxon>
        <taxon>Bacillati</taxon>
        <taxon>Bacillota</taxon>
        <taxon>Bacilli</taxon>
        <taxon>Lactobacillales</taxon>
        <taxon>Lactobacillaceae</taxon>
        <taxon>Oenococcus</taxon>
    </lineage>
</organism>
<dbReference type="InterPro" id="IPR013321">
    <property type="entry name" value="Arc_rbn_hlx_hlx"/>
</dbReference>
<dbReference type="Proteomes" id="UP000003346">
    <property type="component" value="Unassembled WGS sequence"/>
</dbReference>
<comment type="similarity">
    <text evidence="1">Belongs to the RelB/DinJ antitoxin family.</text>
</comment>
<dbReference type="GO" id="GO:0006355">
    <property type="term" value="P:regulation of DNA-templated transcription"/>
    <property type="evidence" value="ECO:0007669"/>
    <property type="project" value="InterPro"/>
</dbReference>
<dbReference type="PANTHER" id="PTHR38781:SF1">
    <property type="entry name" value="ANTITOXIN DINJ-RELATED"/>
    <property type="match status" value="1"/>
</dbReference>